<reference evidence="3" key="1">
    <citation type="journal article" date="2019" name="Int. J. Syst. Evol. Microbiol.">
        <title>The Global Catalogue of Microorganisms (GCM) 10K type strain sequencing project: providing services to taxonomists for standard genome sequencing and annotation.</title>
        <authorList>
            <consortium name="The Broad Institute Genomics Platform"/>
            <consortium name="The Broad Institute Genome Sequencing Center for Infectious Disease"/>
            <person name="Wu L."/>
            <person name="Ma J."/>
        </authorList>
    </citation>
    <scope>NUCLEOTIDE SEQUENCE [LARGE SCALE GENOMIC DNA]</scope>
    <source>
        <strain evidence="3">JCM 17705</strain>
    </source>
</reference>
<feature type="transmembrane region" description="Helical" evidence="1">
    <location>
        <begin position="57"/>
        <end position="80"/>
    </location>
</feature>
<sequence>MKVLNLYIFAKTIMSNTAIYTVLTLLKVVIIITGMVYVILNIISWRKTKDNKKLKRALVIFGMIFLSILILTIIELVIAFN</sequence>
<protein>
    <submittedName>
        <fullName evidence="2">Uncharacterized protein</fullName>
    </submittedName>
</protein>
<keyword evidence="1" id="KW-1133">Transmembrane helix</keyword>
<gene>
    <name evidence="2" type="ORF">GCM10023149_15070</name>
</gene>
<keyword evidence="1" id="KW-0472">Membrane</keyword>
<proteinExistence type="predicted"/>
<organism evidence="2 3">
    <name type="scientific">Mucilaginibacter gynuensis</name>
    <dbReference type="NCBI Taxonomy" id="1302236"/>
    <lineage>
        <taxon>Bacteria</taxon>
        <taxon>Pseudomonadati</taxon>
        <taxon>Bacteroidota</taxon>
        <taxon>Sphingobacteriia</taxon>
        <taxon>Sphingobacteriales</taxon>
        <taxon>Sphingobacteriaceae</taxon>
        <taxon>Mucilaginibacter</taxon>
    </lineage>
</organism>
<evidence type="ECO:0000313" key="2">
    <source>
        <dbReference type="EMBL" id="GAA4317502.1"/>
    </source>
</evidence>
<keyword evidence="1" id="KW-0812">Transmembrane</keyword>
<evidence type="ECO:0000256" key="1">
    <source>
        <dbReference type="SAM" id="Phobius"/>
    </source>
</evidence>
<feature type="transmembrane region" description="Helical" evidence="1">
    <location>
        <begin position="20"/>
        <end position="45"/>
    </location>
</feature>
<keyword evidence="3" id="KW-1185">Reference proteome</keyword>
<dbReference type="Proteomes" id="UP001500582">
    <property type="component" value="Unassembled WGS sequence"/>
</dbReference>
<name>A0ABP8G510_9SPHI</name>
<evidence type="ECO:0000313" key="3">
    <source>
        <dbReference type="Proteomes" id="UP001500582"/>
    </source>
</evidence>
<comment type="caution">
    <text evidence="2">The sequence shown here is derived from an EMBL/GenBank/DDBJ whole genome shotgun (WGS) entry which is preliminary data.</text>
</comment>
<dbReference type="EMBL" id="BAABFT010000003">
    <property type="protein sequence ID" value="GAA4317502.1"/>
    <property type="molecule type" value="Genomic_DNA"/>
</dbReference>
<accession>A0ABP8G510</accession>